<dbReference type="GO" id="GO:0032259">
    <property type="term" value="P:methylation"/>
    <property type="evidence" value="ECO:0007669"/>
    <property type="project" value="UniProtKB-KW"/>
</dbReference>
<dbReference type="InterPro" id="IPR002295">
    <property type="entry name" value="N4/N6-MTase_EcoPI_Mod-like"/>
</dbReference>
<evidence type="ECO:0000313" key="6">
    <source>
        <dbReference type="EMBL" id="PIZ86972.1"/>
    </source>
</evidence>
<dbReference type="AlphaFoldDB" id="A0A2J0MQE7"/>
<evidence type="ECO:0000256" key="1">
    <source>
        <dbReference type="ARBA" id="ARBA00006594"/>
    </source>
</evidence>
<dbReference type="Gene3D" id="3.40.50.150">
    <property type="entry name" value="Vaccinia Virus protein VP39"/>
    <property type="match status" value="1"/>
</dbReference>
<comment type="similarity">
    <text evidence="1">Belongs to the N(4)/N(6)-methyltransferase family.</text>
</comment>
<reference evidence="7" key="1">
    <citation type="submission" date="2017-09" db="EMBL/GenBank/DDBJ databases">
        <title>Depth-based differentiation of microbial function through sediment-hosted aquifers and enrichment of novel symbionts in the deep terrestrial subsurface.</title>
        <authorList>
            <person name="Probst A.J."/>
            <person name="Ladd B."/>
            <person name="Jarett J.K."/>
            <person name="Geller-Mcgrath D.E."/>
            <person name="Sieber C.M.K."/>
            <person name="Emerson J.B."/>
            <person name="Anantharaman K."/>
            <person name="Thomas B.C."/>
            <person name="Malmstrom R."/>
            <person name="Stieglmeier M."/>
            <person name="Klingl A."/>
            <person name="Woyke T."/>
            <person name="Ryan C.M."/>
            <person name="Banfield J.F."/>
        </authorList>
    </citation>
    <scope>NUCLEOTIDE SEQUENCE [LARGE SCALE GENOMIC DNA]</scope>
</reference>
<dbReference type="InterPro" id="IPR002941">
    <property type="entry name" value="DNA_methylase_N4/N6"/>
</dbReference>
<organism evidence="6 7">
    <name type="scientific">Candidatus Nomurabacteria bacterium CG_4_10_14_0_2_um_filter_30_12</name>
    <dbReference type="NCBI Taxonomy" id="1974727"/>
    <lineage>
        <taxon>Bacteria</taxon>
        <taxon>Candidatus Nomuraibacteriota</taxon>
    </lineage>
</organism>
<protein>
    <recommendedName>
        <fullName evidence="5">DNA methylase N-4/N-6 domain-containing protein</fullName>
    </recommendedName>
</protein>
<evidence type="ECO:0000256" key="2">
    <source>
        <dbReference type="ARBA" id="ARBA00022603"/>
    </source>
</evidence>
<sequence length="578" mass="67321">MQKKDYLTWSHDKLLHEYKDLSKRKKFGLVWENKPEEVAEKCKESLPVLKEQKKKEIITNNNSINHIFIEGDNYHALSVLNYTHKKKVDVIFIDPPYNTGNRSWRYNNDYVEKEDRFRHSKWLSFMSKRLRLARNLLKEDGIIVVTIDDYELFTLGLLMDEIFFENNKIGVLAVESNPRGRTTNKFFATSHEYWLVYAKNIDVANIENLPLTEEQKKVFNLKDTISPYRLLPFRRSGGLSTPEERPNSFYPIYWNEEKGKISIEPFNDAVKIIPLDTTGRKRVWRQTRPSLMEAVERGDMVIKKNGNGYTIYMKDRIKSGRKSKTMWIDPKYDASSHGTVLLDKILNRRNAFDYPKSLYSVLDILSILASKKKDAIVLDFFAGSGTTGHAVLEINKRDGGKRQFILCTDNQDNNGSGTKIAEDICYPRIKNVIAGFKDSKGNKIPGLGGNLRYYSTNFVGNVKTDNDKRILTLRSAEMLCIAENTFEKIAEKKELYSIYENANQITGIIFDEDAIKEFKNKVKEYNKPLVIYVFSYNHTYDEDDFKNINNLIKVKPIPEVILNIYRKIYKELYKPKNL</sequence>
<evidence type="ECO:0000313" key="7">
    <source>
        <dbReference type="Proteomes" id="UP000228547"/>
    </source>
</evidence>
<evidence type="ECO:0000256" key="3">
    <source>
        <dbReference type="ARBA" id="ARBA00022679"/>
    </source>
</evidence>
<proteinExistence type="inferred from homology"/>
<comment type="caution">
    <text evidence="6">The sequence shown here is derived from an EMBL/GenBank/DDBJ whole genome shotgun (WGS) entry which is preliminary data.</text>
</comment>
<dbReference type="EMBL" id="PFOY01000037">
    <property type="protein sequence ID" value="PIZ86972.1"/>
    <property type="molecule type" value="Genomic_DNA"/>
</dbReference>
<keyword evidence="2" id="KW-0489">Methyltransferase</keyword>
<evidence type="ECO:0000256" key="4">
    <source>
        <dbReference type="ARBA" id="ARBA00022691"/>
    </source>
</evidence>
<dbReference type="GO" id="GO:0008170">
    <property type="term" value="F:N-methyltransferase activity"/>
    <property type="evidence" value="ECO:0007669"/>
    <property type="project" value="InterPro"/>
</dbReference>
<keyword evidence="4" id="KW-0949">S-adenosyl-L-methionine</keyword>
<evidence type="ECO:0000259" key="5">
    <source>
        <dbReference type="Pfam" id="PF01555"/>
    </source>
</evidence>
<dbReference type="PROSITE" id="PS00092">
    <property type="entry name" value="N6_MTASE"/>
    <property type="match status" value="1"/>
</dbReference>
<accession>A0A2J0MQE7</accession>
<dbReference type="GO" id="GO:0003677">
    <property type="term" value="F:DNA binding"/>
    <property type="evidence" value="ECO:0007669"/>
    <property type="project" value="InterPro"/>
</dbReference>
<dbReference type="PRINTS" id="PR00506">
    <property type="entry name" value="D21N6MTFRASE"/>
</dbReference>
<keyword evidence="3" id="KW-0808">Transferase</keyword>
<feature type="domain" description="DNA methylase N-4/N-6" evidence="5">
    <location>
        <begin position="88"/>
        <end position="404"/>
    </location>
</feature>
<dbReference type="Pfam" id="PF01555">
    <property type="entry name" value="N6_N4_Mtase"/>
    <property type="match status" value="1"/>
</dbReference>
<dbReference type="InterPro" id="IPR002052">
    <property type="entry name" value="DNA_methylase_N6_adenine_CS"/>
</dbReference>
<name>A0A2J0MQE7_9BACT</name>
<dbReference type="PIRSF" id="PIRSF015855">
    <property type="entry name" value="TypeIII_Mtase_mKpnI"/>
    <property type="match status" value="1"/>
</dbReference>
<dbReference type="SUPFAM" id="SSF53335">
    <property type="entry name" value="S-adenosyl-L-methionine-dependent methyltransferases"/>
    <property type="match status" value="1"/>
</dbReference>
<dbReference type="Proteomes" id="UP000228547">
    <property type="component" value="Unassembled WGS sequence"/>
</dbReference>
<gene>
    <name evidence="6" type="ORF">COX93_02620</name>
</gene>
<dbReference type="InterPro" id="IPR029063">
    <property type="entry name" value="SAM-dependent_MTases_sf"/>
</dbReference>